<dbReference type="InterPro" id="IPR002471">
    <property type="entry name" value="Pept_S9_AS"/>
</dbReference>
<keyword evidence="4 6" id="KW-0378">Hydrolase</keyword>
<protein>
    <recommendedName>
        <fullName evidence="6">Prolyl endopeptidase</fullName>
        <ecNumber evidence="6">3.4.21.-</ecNumber>
    </recommendedName>
</protein>
<dbReference type="OMA" id="LDPWFSH"/>
<keyword evidence="10" id="KW-1185">Reference proteome</keyword>
<dbReference type="Gene3D" id="2.130.10.120">
    <property type="entry name" value="Prolyl oligopeptidase, N-terminal domain"/>
    <property type="match status" value="1"/>
</dbReference>
<dbReference type="GO" id="GO:0070012">
    <property type="term" value="F:oligopeptidase activity"/>
    <property type="evidence" value="ECO:0007669"/>
    <property type="project" value="TreeGrafter"/>
</dbReference>
<evidence type="ECO:0000256" key="4">
    <source>
        <dbReference type="ARBA" id="ARBA00022801"/>
    </source>
</evidence>
<dbReference type="FunFam" id="2.130.10.120:FF:000001">
    <property type="entry name" value="Prolyl endopeptidase"/>
    <property type="match status" value="1"/>
</dbReference>
<proteinExistence type="inferred from homology"/>
<dbReference type="PANTHER" id="PTHR42881">
    <property type="entry name" value="PROLYL ENDOPEPTIDASE"/>
    <property type="match status" value="1"/>
</dbReference>
<dbReference type="EC" id="3.4.21.-" evidence="6"/>
<organism evidence="9 10">
    <name type="scientific">Rozella allomycis (strain CSF55)</name>
    <dbReference type="NCBI Taxonomy" id="988480"/>
    <lineage>
        <taxon>Eukaryota</taxon>
        <taxon>Fungi</taxon>
        <taxon>Fungi incertae sedis</taxon>
        <taxon>Cryptomycota</taxon>
        <taxon>Cryptomycota incertae sedis</taxon>
        <taxon>Rozella</taxon>
    </lineage>
</organism>
<evidence type="ECO:0000256" key="5">
    <source>
        <dbReference type="ARBA" id="ARBA00022825"/>
    </source>
</evidence>
<evidence type="ECO:0000259" key="8">
    <source>
        <dbReference type="Pfam" id="PF02897"/>
    </source>
</evidence>
<dbReference type="AlphaFoldDB" id="A0A075AQN2"/>
<comment type="catalytic activity">
    <reaction evidence="1">
        <text>Hydrolysis of Pro-|-Xaa &gt;&gt; Ala-|-Xaa in oligopeptides.</text>
        <dbReference type="EC" id="3.4.21.26"/>
    </reaction>
</comment>
<sequence length="688" mass="78735">MSSFNFPFVTRDINSKYLCCGRSISDPYSWLENPDSDETRAFVSSQNELFFEYINDDPLRSKLKDRFKKFFNYEKTEAPFKSGEFYYYFYNDGTFNHSTISDPGEVFFDPNELAVDGSASLNTYSFSESGKYFAFGVSCNGSDWVTIQIQDVEKKKLPDRIEWVKFSSISWVHNDDGFFYTRYPQIKQIDKGTETNLNKFPKLYYHKLATCQKDDILIFEYSDEPYWRPSATVSDDGKYLIISTSRSTENANKLFVQQLDICDFSKHKIIKLFDDFEASYEYITNEDNIFYLKTNSNALKEKLIKIDINNTSLVDVVIPEAADVLESCYCVAKNKLICVYMKDVKNVIDVFDLSGTHLTCIPLDIGSVAYIKGRKKDTVVFFKFYSFNTPGLVYEYDLSDLTTTPTIWRQDEIVGFEPSKFVIEQVFYESKDSQRIPMFIFNKRSIPRNGQTPCLLYGYGGFNISLTPFFSSSMAAAADELNMTIAIANLRGGGEYGEEWHKAGILNKKQNVFDDFQWAAKYLVANNYTCPSLLAINGGSNGGLLVAACVNQAPELFGCAIAEVGVLDMLKFHKFTIGHAWMDEYGNPDIVEHFECLSKYSPVHNVDSSKQYPPVLVMTSDHDDRVVPLHSYKWISELQYNLPKNDHPLLIRIETKAGHGSGKSLEKRIEEAVDKYLFIAKSMLKNKI</sequence>
<evidence type="ECO:0000313" key="10">
    <source>
        <dbReference type="Proteomes" id="UP000030755"/>
    </source>
</evidence>
<name>A0A075AQN2_ROZAC</name>
<dbReference type="Pfam" id="PF00326">
    <property type="entry name" value="Peptidase_S9"/>
    <property type="match status" value="1"/>
</dbReference>
<evidence type="ECO:0000256" key="2">
    <source>
        <dbReference type="ARBA" id="ARBA00005228"/>
    </source>
</evidence>
<dbReference type="SUPFAM" id="SSF53474">
    <property type="entry name" value="alpha/beta-Hydrolases"/>
    <property type="match status" value="1"/>
</dbReference>
<evidence type="ECO:0000259" key="7">
    <source>
        <dbReference type="Pfam" id="PF00326"/>
    </source>
</evidence>
<dbReference type="HOGENOM" id="CLU_011290_1_1_1"/>
<dbReference type="InterPro" id="IPR023302">
    <property type="entry name" value="Pept_S9A_N"/>
</dbReference>
<evidence type="ECO:0000256" key="3">
    <source>
        <dbReference type="ARBA" id="ARBA00022670"/>
    </source>
</evidence>
<dbReference type="Gene3D" id="3.40.50.1820">
    <property type="entry name" value="alpha/beta hydrolase"/>
    <property type="match status" value="1"/>
</dbReference>
<dbReference type="PRINTS" id="PR00862">
    <property type="entry name" value="PROLIGOPTASE"/>
</dbReference>
<dbReference type="Pfam" id="PF02897">
    <property type="entry name" value="Peptidase_S9_N"/>
    <property type="match status" value="1"/>
</dbReference>
<evidence type="ECO:0000313" key="9">
    <source>
        <dbReference type="EMBL" id="EPZ32533.1"/>
    </source>
</evidence>
<dbReference type="EMBL" id="KE561145">
    <property type="protein sequence ID" value="EPZ32533.1"/>
    <property type="molecule type" value="Genomic_DNA"/>
</dbReference>
<dbReference type="GO" id="GO:0006508">
    <property type="term" value="P:proteolysis"/>
    <property type="evidence" value="ECO:0007669"/>
    <property type="project" value="UniProtKB-KW"/>
</dbReference>
<dbReference type="GO" id="GO:0005829">
    <property type="term" value="C:cytosol"/>
    <property type="evidence" value="ECO:0007669"/>
    <property type="project" value="TreeGrafter"/>
</dbReference>
<accession>A0A075AQN2</accession>
<dbReference type="InterPro" id="IPR001375">
    <property type="entry name" value="Peptidase_S9_cat"/>
</dbReference>
<dbReference type="GO" id="GO:0004252">
    <property type="term" value="F:serine-type endopeptidase activity"/>
    <property type="evidence" value="ECO:0007669"/>
    <property type="project" value="UniProtKB-UniRule"/>
</dbReference>
<dbReference type="FunFam" id="3.40.50.1820:FF:000005">
    <property type="entry name" value="Prolyl endopeptidase"/>
    <property type="match status" value="1"/>
</dbReference>
<dbReference type="InterPro" id="IPR029058">
    <property type="entry name" value="AB_hydrolase_fold"/>
</dbReference>
<dbReference type="OrthoDB" id="248387at2759"/>
<dbReference type="PANTHER" id="PTHR42881:SF2">
    <property type="entry name" value="PROLYL ENDOPEPTIDASE"/>
    <property type="match status" value="1"/>
</dbReference>
<dbReference type="InterPro" id="IPR002470">
    <property type="entry name" value="Peptidase_S9A"/>
</dbReference>
<feature type="domain" description="Peptidase S9 prolyl oligopeptidase catalytic" evidence="7">
    <location>
        <begin position="474"/>
        <end position="683"/>
    </location>
</feature>
<evidence type="ECO:0000256" key="1">
    <source>
        <dbReference type="ARBA" id="ARBA00001070"/>
    </source>
</evidence>
<feature type="domain" description="Peptidase S9A N-terminal" evidence="8">
    <location>
        <begin position="21"/>
        <end position="402"/>
    </location>
</feature>
<dbReference type="Proteomes" id="UP000030755">
    <property type="component" value="Unassembled WGS sequence"/>
</dbReference>
<dbReference type="InterPro" id="IPR051167">
    <property type="entry name" value="Prolyl_oligopep/macrocyclase"/>
</dbReference>
<comment type="similarity">
    <text evidence="2 6">Belongs to the peptidase S9A family.</text>
</comment>
<keyword evidence="3 6" id="KW-0645">Protease</keyword>
<dbReference type="SUPFAM" id="SSF50993">
    <property type="entry name" value="Peptidase/esterase 'gauge' domain"/>
    <property type="match status" value="1"/>
</dbReference>
<reference evidence="9 10" key="1">
    <citation type="journal article" date="2013" name="Curr. Biol.">
        <title>Shared signatures of parasitism and phylogenomics unite Cryptomycota and microsporidia.</title>
        <authorList>
            <person name="James T.Y."/>
            <person name="Pelin A."/>
            <person name="Bonen L."/>
            <person name="Ahrendt S."/>
            <person name="Sain D."/>
            <person name="Corradi N."/>
            <person name="Stajich J.E."/>
        </authorList>
    </citation>
    <scope>NUCLEOTIDE SEQUENCE [LARGE SCALE GENOMIC DNA]</scope>
    <source>
        <strain evidence="9 10">CSF55</strain>
    </source>
</reference>
<evidence type="ECO:0000256" key="6">
    <source>
        <dbReference type="RuleBase" id="RU368024"/>
    </source>
</evidence>
<gene>
    <name evidence="9" type="ORF">O9G_002310</name>
</gene>
<dbReference type="PROSITE" id="PS00708">
    <property type="entry name" value="PRO_ENDOPEP_SER"/>
    <property type="match status" value="1"/>
</dbReference>
<keyword evidence="5 6" id="KW-0720">Serine protease</keyword>